<dbReference type="HOGENOM" id="CLU_2104878_0_0_11"/>
<sequence length="115" mass="12221">MFAHGGFTAAGHPHDDYFSVLRVHRDSSFLSATLSGVRGRDAGVNGNIISRLAGESRITAQLSRCDYSHRIRGAGYLGAEKGTSHRRAVQTGRAGGMSGAVHYLDGGTLSGYLER</sequence>
<evidence type="ECO:0000313" key="2">
    <source>
        <dbReference type="Proteomes" id="UP000001409"/>
    </source>
</evidence>
<dbReference type="STRING" id="196164.gene:10742820"/>
<proteinExistence type="predicted"/>
<evidence type="ECO:0000313" key="1">
    <source>
        <dbReference type="EMBL" id="BAC19193.1"/>
    </source>
</evidence>
<name>Q8FMW6_COREF</name>
<dbReference type="AlphaFoldDB" id="Q8FMW6"/>
<organism evidence="1 2">
    <name type="scientific">Corynebacterium efficiens (strain DSM 44549 / YS-314 / AJ 12310 / JCM 11189 / NBRC 100395)</name>
    <dbReference type="NCBI Taxonomy" id="196164"/>
    <lineage>
        <taxon>Bacteria</taxon>
        <taxon>Bacillati</taxon>
        <taxon>Actinomycetota</taxon>
        <taxon>Actinomycetes</taxon>
        <taxon>Mycobacteriales</taxon>
        <taxon>Corynebacteriaceae</taxon>
        <taxon>Corynebacterium</taxon>
    </lineage>
</organism>
<dbReference type="Proteomes" id="UP000001409">
    <property type="component" value="Chromosome"/>
</dbReference>
<protein>
    <submittedName>
        <fullName evidence="1">Uncharacterized protein</fullName>
    </submittedName>
</protein>
<accession>Q8FMW6</accession>
<keyword evidence="2" id="KW-1185">Reference proteome</keyword>
<reference evidence="1 2" key="1">
    <citation type="journal article" date="2003" name="Genome Res.">
        <title>Comparative complete genome sequence analysis of the amino acid replacements responsible for the thermostability of Corynebacterium efficiens.</title>
        <authorList>
            <person name="Nishio Y."/>
            <person name="Nakamura Y."/>
            <person name="Kawarabayasi Y."/>
            <person name="Usuda Y."/>
            <person name="Kimura E."/>
            <person name="Sugimoto S."/>
            <person name="Matsui K."/>
            <person name="Yamagishi A."/>
            <person name="Kikuchi H."/>
            <person name="Ikeo K."/>
            <person name="Gojobori T."/>
        </authorList>
    </citation>
    <scope>NUCLEOTIDE SEQUENCE [LARGE SCALE GENOMIC DNA]</scope>
    <source>
        <strain evidence="2">DSM 44549 / YS-314 / AJ 12310 / JCM 11189 / NBRC 100395</strain>
    </source>
</reference>
<dbReference type="EMBL" id="BA000035">
    <property type="protein sequence ID" value="BAC19193.1"/>
    <property type="molecule type" value="Genomic_DNA"/>
</dbReference>
<dbReference type="KEGG" id="cef:CE2383"/>